<evidence type="ECO:0000313" key="3">
    <source>
        <dbReference type="EMBL" id="CAE4657968.1"/>
    </source>
</evidence>
<sequence>MSSVCGSSGFGQKVRLNVVPCIDGQAAPEKFMVCIDGEASMKDLCSKVEAALRKHHVDGHLSHLTNVQRARLPDEEPVGDMLHDGEEVVAMLTVNPMELARKPEEPATVHDTAARATMAATAPGATPATAAAPAGLEPEPARPPAPEQLPASSEPEAPAAEGDVPGPCELPLSGDFTLGIQELNSSKTGGDWELEGLTPKLREYISVRFCEASAALDPSQSFISVSMRPRGGPAGTSSAVHYSIARIDIIDFERLCKGKIEEVRDRLDHFERRRQDLCAYVERGASADDYAPNMLPHRYKADEEFCSLLSEADSHAFGQVEGFRPLVLIDPSGTVAETWVFVRAALKRLLYSFMVTKSKFNLMKFMPHGRAAAWVCRMVPPSAQNLRDAEDWLDGVRPLRNSPDFATGLRAALASEEADVVYLLTGGLPSRCDADYVLGDIQAGNARGLPIHVIGVDCDPRAELDLRRLAEDNLGSFRQKRFAHGGAISGAGVVANGPNELRPSQSRGRVEHESMTIGGQVDILDIMTRESEGQLNSWLEEQRCAHRLLLMTATQQPVPLPGNMPAVPGTTGPRSHMRLQELLEAAHGKNHHAGAVPAAGGLLTSCRPASSRSASLRRDAAEPAQLLPPQGRRLQARAQARCCSASVGFRKPSLTNPWDASPTGPIRVSQLSARGPGARQRSLSARRGLRQAAVR</sequence>
<dbReference type="Gene3D" id="3.40.50.410">
    <property type="entry name" value="von Willebrand factor, type A domain"/>
    <property type="match status" value="1"/>
</dbReference>
<reference evidence="3" key="1">
    <citation type="submission" date="2021-01" db="EMBL/GenBank/DDBJ databases">
        <authorList>
            <person name="Corre E."/>
            <person name="Pelletier E."/>
            <person name="Niang G."/>
            <person name="Scheremetjew M."/>
            <person name="Finn R."/>
            <person name="Kale V."/>
            <person name="Holt S."/>
            <person name="Cochrane G."/>
            <person name="Meng A."/>
            <person name="Brown T."/>
            <person name="Cohen L."/>
        </authorList>
    </citation>
    <scope>NUCLEOTIDE SEQUENCE</scope>
    <source>
        <strain evidence="3">CCMP3105</strain>
    </source>
</reference>
<dbReference type="InterPro" id="IPR002035">
    <property type="entry name" value="VWF_A"/>
</dbReference>
<dbReference type="AlphaFoldDB" id="A0A7S4SW56"/>
<gene>
    <name evidence="3" type="ORF">AMON00008_LOCUS57838</name>
</gene>
<evidence type="ECO:0000256" key="1">
    <source>
        <dbReference type="SAM" id="MobiDB-lite"/>
    </source>
</evidence>
<feature type="region of interest" description="Disordered" evidence="1">
    <location>
        <begin position="121"/>
        <end position="173"/>
    </location>
</feature>
<evidence type="ECO:0000259" key="2">
    <source>
        <dbReference type="Pfam" id="PF13768"/>
    </source>
</evidence>
<dbReference type="PANTHER" id="PTHR46785:SF1">
    <property type="entry name" value="VON WILLEBRAND FACTOR A DOMAIN-CONTAINING PROTEIN 3B"/>
    <property type="match status" value="1"/>
</dbReference>
<dbReference type="SUPFAM" id="SSF53300">
    <property type="entry name" value="vWA-like"/>
    <property type="match status" value="1"/>
</dbReference>
<organism evidence="3">
    <name type="scientific">Alexandrium monilatum</name>
    <dbReference type="NCBI Taxonomy" id="311494"/>
    <lineage>
        <taxon>Eukaryota</taxon>
        <taxon>Sar</taxon>
        <taxon>Alveolata</taxon>
        <taxon>Dinophyceae</taxon>
        <taxon>Gonyaulacales</taxon>
        <taxon>Pyrocystaceae</taxon>
        <taxon>Alexandrium</taxon>
    </lineage>
</organism>
<dbReference type="Pfam" id="PF13768">
    <property type="entry name" value="VWA_3"/>
    <property type="match status" value="1"/>
</dbReference>
<feature type="compositionally biased region" description="Low complexity" evidence="1">
    <location>
        <begin position="148"/>
        <end position="161"/>
    </location>
</feature>
<feature type="region of interest" description="Disordered" evidence="1">
    <location>
        <begin position="653"/>
        <end position="695"/>
    </location>
</feature>
<feature type="domain" description="VWFA" evidence="2">
    <location>
        <begin position="330"/>
        <end position="473"/>
    </location>
</feature>
<protein>
    <recommendedName>
        <fullName evidence="2">VWFA domain-containing protein</fullName>
    </recommendedName>
</protein>
<feature type="region of interest" description="Disordered" evidence="1">
    <location>
        <begin position="613"/>
        <end position="633"/>
    </location>
</feature>
<proteinExistence type="predicted"/>
<dbReference type="InterPro" id="IPR036465">
    <property type="entry name" value="vWFA_dom_sf"/>
</dbReference>
<accession>A0A7S4SW56</accession>
<feature type="compositionally biased region" description="Low complexity" evidence="1">
    <location>
        <begin position="121"/>
        <end position="138"/>
    </location>
</feature>
<name>A0A7S4SW56_9DINO</name>
<dbReference type="PANTHER" id="PTHR46785">
    <property type="entry name" value="VON WILLEBRAND FACTOR A DOMAIN-CONTAINING PROTEIN 3B"/>
    <property type="match status" value="1"/>
</dbReference>
<dbReference type="EMBL" id="HBNR01080921">
    <property type="protein sequence ID" value="CAE4657968.1"/>
    <property type="molecule type" value="Transcribed_RNA"/>
</dbReference>